<evidence type="ECO:0000313" key="13">
    <source>
        <dbReference type="Proteomes" id="UP001497512"/>
    </source>
</evidence>
<evidence type="ECO:0000256" key="7">
    <source>
        <dbReference type="ARBA" id="ARBA00023134"/>
    </source>
</evidence>
<keyword evidence="8" id="KW-0717">Septation</keyword>
<evidence type="ECO:0000256" key="5">
    <source>
        <dbReference type="ARBA" id="ARBA00022741"/>
    </source>
</evidence>
<dbReference type="CDD" id="cd01876">
    <property type="entry name" value="YihA_EngB"/>
    <property type="match status" value="1"/>
</dbReference>
<evidence type="ECO:0000256" key="10">
    <source>
        <dbReference type="SAM" id="SignalP"/>
    </source>
</evidence>
<dbReference type="InterPro" id="IPR030393">
    <property type="entry name" value="G_ENGB_dom"/>
</dbReference>
<comment type="cofactor">
    <cofactor evidence="1">
        <name>Mg(2+)</name>
        <dbReference type="ChEBI" id="CHEBI:18420"/>
    </cofactor>
</comment>
<keyword evidence="6" id="KW-0460">Magnesium</keyword>
<evidence type="ECO:0000256" key="1">
    <source>
        <dbReference type="ARBA" id="ARBA00001946"/>
    </source>
</evidence>
<organism evidence="12 13">
    <name type="scientific">Sphagnum troendelagicum</name>
    <dbReference type="NCBI Taxonomy" id="128251"/>
    <lineage>
        <taxon>Eukaryota</taxon>
        <taxon>Viridiplantae</taxon>
        <taxon>Streptophyta</taxon>
        <taxon>Embryophyta</taxon>
        <taxon>Bryophyta</taxon>
        <taxon>Sphagnophytina</taxon>
        <taxon>Sphagnopsida</taxon>
        <taxon>Sphagnales</taxon>
        <taxon>Sphagnaceae</taxon>
        <taxon>Sphagnum</taxon>
    </lineage>
</organism>
<keyword evidence="3" id="KW-0132">Cell division</keyword>
<dbReference type="PROSITE" id="PS51706">
    <property type="entry name" value="G_ENGB"/>
    <property type="match status" value="1"/>
</dbReference>
<keyword evidence="4" id="KW-0479">Metal-binding</keyword>
<dbReference type="SUPFAM" id="SSF52540">
    <property type="entry name" value="P-loop containing nucleoside triphosphate hydrolases"/>
    <property type="match status" value="1"/>
</dbReference>
<keyword evidence="7" id="KW-0342">GTP-binding</keyword>
<dbReference type="Proteomes" id="UP001497512">
    <property type="component" value="Chromosome 8"/>
</dbReference>
<feature type="chain" id="PRO_5045200498" description="EngB-type G domain-containing protein" evidence="10">
    <location>
        <begin position="19"/>
        <end position="347"/>
    </location>
</feature>
<reference evidence="12" key="1">
    <citation type="submission" date="2024-02" db="EMBL/GenBank/DDBJ databases">
        <authorList>
            <consortium name="ELIXIR-Norway"/>
            <consortium name="Elixir Norway"/>
        </authorList>
    </citation>
    <scope>NUCLEOTIDE SEQUENCE</scope>
</reference>
<keyword evidence="9" id="KW-0131">Cell cycle</keyword>
<dbReference type="NCBIfam" id="TIGR03598">
    <property type="entry name" value="GTPase_YsxC"/>
    <property type="match status" value="1"/>
</dbReference>
<dbReference type="InterPro" id="IPR019987">
    <property type="entry name" value="GTP-bd_ribosome_bio_YsxC"/>
</dbReference>
<evidence type="ECO:0000313" key="12">
    <source>
        <dbReference type="EMBL" id="CAK9234458.1"/>
    </source>
</evidence>
<evidence type="ECO:0000256" key="8">
    <source>
        <dbReference type="ARBA" id="ARBA00023210"/>
    </source>
</evidence>
<dbReference type="EMBL" id="OZ019900">
    <property type="protein sequence ID" value="CAK9234458.1"/>
    <property type="molecule type" value="Genomic_DNA"/>
</dbReference>
<gene>
    <name evidence="12" type="ORF">CSSPTR1EN2_LOCUS22227</name>
</gene>
<evidence type="ECO:0000256" key="4">
    <source>
        <dbReference type="ARBA" id="ARBA00022723"/>
    </source>
</evidence>
<evidence type="ECO:0000256" key="3">
    <source>
        <dbReference type="ARBA" id="ARBA00022618"/>
    </source>
</evidence>
<feature type="domain" description="EngB-type G" evidence="11">
    <location>
        <begin position="164"/>
        <end position="344"/>
    </location>
</feature>
<keyword evidence="13" id="KW-1185">Reference proteome</keyword>
<dbReference type="Pfam" id="PF01926">
    <property type="entry name" value="MMR_HSR1"/>
    <property type="match status" value="1"/>
</dbReference>
<feature type="signal peptide" evidence="10">
    <location>
        <begin position="1"/>
        <end position="18"/>
    </location>
</feature>
<evidence type="ECO:0000256" key="2">
    <source>
        <dbReference type="ARBA" id="ARBA00009638"/>
    </source>
</evidence>
<evidence type="ECO:0000256" key="6">
    <source>
        <dbReference type="ARBA" id="ARBA00022842"/>
    </source>
</evidence>
<dbReference type="PANTHER" id="PTHR11649">
    <property type="entry name" value="MSS1/TRME-RELATED GTP-BINDING PROTEIN"/>
    <property type="match status" value="1"/>
</dbReference>
<sequence>MGFHQRLLLLPACTHCRCAILPTSLSLSRALNTVCLFSIQPLALARPRPAPPATSAISSKWWKEAAPLRGLCLGFFSHQFSSRARTRVVTAQARLSEVSFTEESGLVLTDTGNQTLEGDNSKAVKKLPGSNIVISGPDLGRTAQVKEAEFIKSSSKETECPTEGFPEIALVGRSNVGKSSLINAMVQRKELAQTSKKPGKTQLINHFLINKKWYLVDLPGYGFAKAPTAIRTDWNEFTKDYFLNRKTLVTVLLLVDACIPPQQIDLDCVDWLGRNKIPVTIVFTKCDRKKKKKNGGRNPEENIQDFLEKLKAFFDDTPPWIMTSATTGQGRDELMRHLAQLRLFWDS</sequence>
<accession>A0ABP0V2Q1</accession>
<dbReference type="PANTHER" id="PTHR11649:SF13">
    <property type="entry name" value="ENGB-TYPE G DOMAIN-CONTAINING PROTEIN"/>
    <property type="match status" value="1"/>
</dbReference>
<keyword evidence="10" id="KW-0732">Signal</keyword>
<name>A0ABP0V2Q1_9BRYO</name>
<dbReference type="InterPro" id="IPR006073">
    <property type="entry name" value="GTP-bd"/>
</dbReference>
<comment type="similarity">
    <text evidence="2">Belongs to the TRAFAC class TrmE-Era-EngA-EngB-Septin-like GTPase superfamily. EngB GTPase family.</text>
</comment>
<dbReference type="InterPro" id="IPR027417">
    <property type="entry name" value="P-loop_NTPase"/>
</dbReference>
<evidence type="ECO:0000256" key="9">
    <source>
        <dbReference type="ARBA" id="ARBA00023306"/>
    </source>
</evidence>
<dbReference type="HAMAP" id="MF_00321">
    <property type="entry name" value="GTPase_EngB"/>
    <property type="match status" value="1"/>
</dbReference>
<keyword evidence="5" id="KW-0547">Nucleotide-binding</keyword>
<protein>
    <recommendedName>
        <fullName evidence="11">EngB-type G domain-containing protein</fullName>
    </recommendedName>
</protein>
<evidence type="ECO:0000259" key="11">
    <source>
        <dbReference type="PROSITE" id="PS51706"/>
    </source>
</evidence>
<dbReference type="Gene3D" id="3.40.50.300">
    <property type="entry name" value="P-loop containing nucleotide triphosphate hydrolases"/>
    <property type="match status" value="1"/>
</dbReference>
<proteinExistence type="inferred from homology"/>